<reference evidence="1" key="1">
    <citation type="journal article" date="2021" name="Microb. Physiol.">
        <title>Proteogenomic Insights into the Physiology of Marine, Sulfate-Reducing, Filamentous Desulfonema limicola and Desulfonema magnum.</title>
        <authorList>
            <person name="Schnaars V."/>
            <person name="Wohlbrand L."/>
            <person name="Scheve S."/>
            <person name="Hinrichs C."/>
            <person name="Reinhardt R."/>
            <person name="Rabus R."/>
        </authorList>
    </citation>
    <scope>NUCLEOTIDE SEQUENCE</scope>
    <source>
        <strain evidence="1">4be13</strain>
    </source>
</reference>
<sequence length="47" mass="5435">MPYFSSFFKLSSQLKSLCRGSGVRKFYFRKHCIFANIAFIAKYGGCE</sequence>
<organism evidence="1 2">
    <name type="scientific">Desulfonema magnum</name>
    <dbReference type="NCBI Taxonomy" id="45655"/>
    <lineage>
        <taxon>Bacteria</taxon>
        <taxon>Pseudomonadati</taxon>
        <taxon>Thermodesulfobacteriota</taxon>
        <taxon>Desulfobacteria</taxon>
        <taxon>Desulfobacterales</taxon>
        <taxon>Desulfococcaceae</taxon>
        <taxon>Desulfonema</taxon>
    </lineage>
</organism>
<proteinExistence type="predicted"/>
<dbReference type="Proteomes" id="UP000663722">
    <property type="component" value="Chromosome"/>
</dbReference>
<name>A0A975BI97_9BACT</name>
<keyword evidence="2" id="KW-1185">Reference proteome</keyword>
<evidence type="ECO:0000313" key="1">
    <source>
        <dbReference type="EMBL" id="QTA85644.1"/>
    </source>
</evidence>
<dbReference type="KEGG" id="dmm:dnm_016550"/>
<gene>
    <name evidence="1" type="ORF">dnm_016550</name>
</gene>
<evidence type="ECO:0000313" key="2">
    <source>
        <dbReference type="Proteomes" id="UP000663722"/>
    </source>
</evidence>
<dbReference type="EMBL" id="CP061800">
    <property type="protein sequence ID" value="QTA85644.1"/>
    <property type="molecule type" value="Genomic_DNA"/>
</dbReference>
<dbReference type="AlphaFoldDB" id="A0A975BI97"/>
<protein>
    <submittedName>
        <fullName evidence="1">Uncharacterized protein</fullName>
    </submittedName>
</protein>
<accession>A0A975BI97</accession>